<dbReference type="CDD" id="cd04738">
    <property type="entry name" value="DHOD_2_like"/>
    <property type="match status" value="1"/>
</dbReference>
<evidence type="ECO:0000259" key="11">
    <source>
        <dbReference type="Pfam" id="PF01180"/>
    </source>
</evidence>
<dbReference type="UniPathway" id="UPA00070">
    <property type="reaction ID" value="UER00946"/>
</dbReference>
<comment type="catalytic activity">
    <reaction evidence="10">
        <text>(S)-dihydroorotate + a quinone = orotate + a quinol</text>
        <dbReference type="Rhea" id="RHEA:30187"/>
        <dbReference type="ChEBI" id="CHEBI:24646"/>
        <dbReference type="ChEBI" id="CHEBI:30839"/>
        <dbReference type="ChEBI" id="CHEBI:30864"/>
        <dbReference type="ChEBI" id="CHEBI:132124"/>
        <dbReference type="EC" id="1.3.5.2"/>
    </reaction>
</comment>
<organism evidence="12">
    <name type="scientific">marine metagenome</name>
    <dbReference type="NCBI Taxonomy" id="408172"/>
    <lineage>
        <taxon>unclassified sequences</taxon>
        <taxon>metagenomes</taxon>
        <taxon>ecological metagenomes</taxon>
    </lineage>
</organism>
<dbReference type="InterPro" id="IPR013785">
    <property type="entry name" value="Aldolase_TIM"/>
</dbReference>
<comment type="subcellular location">
    <subcellularLocation>
        <location evidence="2">Membrane</location>
    </subcellularLocation>
</comment>
<dbReference type="InterPro" id="IPR005720">
    <property type="entry name" value="Dihydroorotate_DH_cat"/>
</dbReference>
<gene>
    <name evidence="12" type="ORF">METZ01_LOCUS434707</name>
</gene>
<dbReference type="NCBIfam" id="NF003652">
    <property type="entry name" value="PRK05286.2-5"/>
    <property type="match status" value="1"/>
</dbReference>
<dbReference type="Gene3D" id="3.20.20.70">
    <property type="entry name" value="Aldolase class I"/>
    <property type="match status" value="1"/>
</dbReference>
<protein>
    <recommendedName>
        <fullName evidence="5">dihydroorotate dehydrogenase (quinone)</fullName>
        <ecNumber evidence="5">1.3.5.2</ecNumber>
    </recommendedName>
</protein>
<comment type="pathway">
    <text evidence="3">Pyrimidine metabolism; UMP biosynthesis via de novo pathway; orotate from (S)-dihydroorotate (quinone route): step 1/1.</text>
</comment>
<dbReference type="GO" id="GO:0044205">
    <property type="term" value="P:'de novo' UMP biosynthetic process"/>
    <property type="evidence" value="ECO:0007669"/>
    <property type="project" value="UniProtKB-UniPathway"/>
</dbReference>
<dbReference type="AlphaFoldDB" id="A0A382YEY8"/>
<evidence type="ECO:0000256" key="4">
    <source>
        <dbReference type="ARBA" id="ARBA00005359"/>
    </source>
</evidence>
<dbReference type="Pfam" id="PF01180">
    <property type="entry name" value="DHO_dh"/>
    <property type="match status" value="1"/>
</dbReference>
<dbReference type="InterPro" id="IPR050074">
    <property type="entry name" value="DHO_dehydrogenase"/>
</dbReference>
<evidence type="ECO:0000256" key="10">
    <source>
        <dbReference type="ARBA" id="ARBA00048639"/>
    </source>
</evidence>
<dbReference type="GO" id="GO:0006207">
    <property type="term" value="P:'de novo' pyrimidine nucleobase biosynthetic process"/>
    <property type="evidence" value="ECO:0007669"/>
    <property type="project" value="InterPro"/>
</dbReference>
<name>A0A382YEY8_9ZZZZ</name>
<dbReference type="PANTHER" id="PTHR48109">
    <property type="entry name" value="DIHYDROOROTATE DEHYDROGENASE (QUINONE), MITOCHONDRIAL-RELATED"/>
    <property type="match status" value="1"/>
</dbReference>
<dbReference type="SUPFAM" id="SSF51395">
    <property type="entry name" value="FMN-linked oxidoreductases"/>
    <property type="match status" value="1"/>
</dbReference>
<keyword evidence="7" id="KW-0288">FMN</keyword>
<dbReference type="PANTHER" id="PTHR48109:SF4">
    <property type="entry name" value="DIHYDROOROTATE DEHYDROGENASE (QUINONE), MITOCHONDRIAL"/>
    <property type="match status" value="1"/>
</dbReference>
<keyword evidence="6" id="KW-0285">Flavoprotein</keyword>
<dbReference type="PROSITE" id="PS00911">
    <property type="entry name" value="DHODEHASE_1"/>
    <property type="match status" value="1"/>
</dbReference>
<proteinExistence type="inferred from homology"/>
<comment type="cofactor">
    <cofactor evidence="1">
        <name>FMN</name>
        <dbReference type="ChEBI" id="CHEBI:58210"/>
    </cofactor>
</comment>
<evidence type="ECO:0000256" key="9">
    <source>
        <dbReference type="ARBA" id="ARBA00023136"/>
    </source>
</evidence>
<evidence type="ECO:0000256" key="5">
    <source>
        <dbReference type="ARBA" id="ARBA00012791"/>
    </source>
</evidence>
<evidence type="ECO:0000256" key="7">
    <source>
        <dbReference type="ARBA" id="ARBA00022643"/>
    </source>
</evidence>
<dbReference type="EC" id="1.3.5.2" evidence="5"/>
<evidence type="ECO:0000256" key="1">
    <source>
        <dbReference type="ARBA" id="ARBA00001917"/>
    </source>
</evidence>
<dbReference type="GO" id="GO:0005737">
    <property type="term" value="C:cytoplasm"/>
    <property type="evidence" value="ECO:0007669"/>
    <property type="project" value="InterPro"/>
</dbReference>
<dbReference type="GO" id="GO:0005886">
    <property type="term" value="C:plasma membrane"/>
    <property type="evidence" value="ECO:0007669"/>
    <property type="project" value="TreeGrafter"/>
</dbReference>
<keyword evidence="9" id="KW-0472">Membrane</keyword>
<feature type="non-terminal residue" evidence="12">
    <location>
        <position position="235"/>
    </location>
</feature>
<dbReference type="InterPro" id="IPR005719">
    <property type="entry name" value="Dihydroorotate_DH_2"/>
</dbReference>
<sequence length="235" mass="25135">MYSLVRPALFQLGPETAHNTVFSMLRSVGPLGRTMAGMVYGKPDSRLKTTLAGMELPGPVGLAAGLDKNGVLARFWPRLGFGFVEMGTVTAHAQPGNPKPRMFRFPSDGALVNRMGFNNEGSDVLAQRLRALGNRKRSVGVPLGVNLGKSKITSLEDAAEDYVTSTKRVSADCDYLVVNVSSPNTPGLRKLQDPAFLKDITAQVKANSEVPVFVKLAPDLADEGLKHAVDVATEA</sequence>
<evidence type="ECO:0000256" key="6">
    <source>
        <dbReference type="ARBA" id="ARBA00022630"/>
    </source>
</evidence>
<keyword evidence="8" id="KW-0560">Oxidoreductase</keyword>
<dbReference type="NCBIfam" id="TIGR01036">
    <property type="entry name" value="pyrD_sub2"/>
    <property type="match status" value="1"/>
</dbReference>
<evidence type="ECO:0000256" key="2">
    <source>
        <dbReference type="ARBA" id="ARBA00004370"/>
    </source>
</evidence>
<evidence type="ECO:0000313" key="12">
    <source>
        <dbReference type="EMBL" id="SVD81853.1"/>
    </source>
</evidence>
<comment type="similarity">
    <text evidence="4">Belongs to the dihydroorotate dehydrogenase family. Type 2 subfamily.</text>
</comment>
<dbReference type="EMBL" id="UINC01175302">
    <property type="protein sequence ID" value="SVD81853.1"/>
    <property type="molecule type" value="Genomic_DNA"/>
</dbReference>
<evidence type="ECO:0000256" key="3">
    <source>
        <dbReference type="ARBA" id="ARBA00005161"/>
    </source>
</evidence>
<dbReference type="InterPro" id="IPR001295">
    <property type="entry name" value="Dihydroorotate_DH_CS"/>
</dbReference>
<dbReference type="GO" id="GO:0106430">
    <property type="term" value="F:dihydroorotate dehydrogenase (quinone) activity"/>
    <property type="evidence" value="ECO:0007669"/>
    <property type="project" value="UniProtKB-EC"/>
</dbReference>
<reference evidence="12" key="1">
    <citation type="submission" date="2018-05" db="EMBL/GenBank/DDBJ databases">
        <authorList>
            <person name="Lanie J.A."/>
            <person name="Ng W.-L."/>
            <person name="Kazmierczak K.M."/>
            <person name="Andrzejewski T.M."/>
            <person name="Davidsen T.M."/>
            <person name="Wayne K.J."/>
            <person name="Tettelin H."/>
            <person name="Glass J.I."/>
            <person name="Rusch D."/>
            <person name="Podicherti R."/>
            <person name="Tsui H.-C.T."/>
            <person name="Winkler M.E."/>
        </authorList>
    </citation>
    <scope>NUCLEOTIDE SEQUENCE</scope>
</reference>
<feature type="domain" description="Dihydroorotate dehydrogenase catalytic" evidence="11">
    <location>
        <begin position="47"/>
        <end position="233"/>
    </location>
</feature>
<accession>A0A382YEY8</accession>
<evidence type="ECO:0000256" key="8">
    <source>
        <dbReference type="ARBA" id="ARBA00023002"/>
    </source>
</evidence>